<feature type="non-terminal residue" evidence="3">
    <location>
        <position position="1"/>
    </location>
</feature>
<evidence type="ECO:0000313" key="3">
    <source>
        <dbReference type="EMBL" id="CAK0809484.1"/>
    </source>
</evidence>
<feature type="signal peptide" evidence="2">
    <location>
        <begin position="1"/>
        <end position="30"/>
    </location>
</feature>
<gene>
    <name evidence="3" type="ORF">PCOR1329_LOCUS14729</name>
</gene>
<proteinExistence type="predicted"/>
<feature type="chain" id="PRO_5046494965" evidence="2">
    <location>
        <begin position="31"/>
        <end position="338"/>
    </location>
</feature>
<evidence type="ECO:0000313" key="4">
    <source>
        <dbReference type="Proteomes" id="UP001189429"/>
    </source>
</evidence>
<sequence>YHVTFAHGARAQCLRMLLILCACMSVAILAQDVLLPPLQQRSERPAQYTPRTARMSSLAGVHLPAVSNPFPRPRPALAWAEASSAAPAPRPPSHPSTARGRPGVGERLQRPPLRRPLGGHGRAALGSDVLVRGRIHRPLGLRPSEPRAQKAFEHLPEVEKFVTGISDPRPGSGTPSWHAAEEFTAPGPWPRMELAGSSAASDHTSDTESTSDLFAMSPELSAAAAGLRLPSAVAGEADRPPTWPGVVRPTGEPFPPSAPPDLDGCRGAPCGTGPGPRGGVPAGLPPRPRGEAPARCRPSMAGRSLSARGSGLPRHAARAAAEVEELCTASGERQGSWR</sequence>
<name>A0ABN9QTA0_9DINO</name>
<dbReference type="EMBL" id="CAUYUJ010004424">
    <property type="protein sequence ID" value="CAK0809484.1"/>
    <property type="molecule type" value="Genomic_DNA"/>
</dbReference>
<protein>
    <submittedName>
        <fullName evidence="3">Uncharacterized protein</fullName>
    </submittedName>
</protein>
<comment type="caution">
    <text evidence="3">The sequence shown here is derived from an EMBL/GenBank/DDBJ whole genome shotgun (WGS) entry which is preliminary data.</text>
</comment>
<organism evidence="3 4">
    <name type="scientific">Prorocentrum cordatum</name>
    <dbReference type="NCBI Taxonomy" id="2364126"/>
    <lineage>
        <taxon>Eukaryota</taxon>
        <taxon>Sar</taxon>
        <taxon>Alveolata</taxon>
        <taxon>Dinophyceae</taxon>
        <taxon>Prorocentrales</taxon>
        <taxon>Prorocentraceae</taxon>
        <taxon>Prorocentrum</taxon>
    </lineage>
</organism>
<feature type="region of interest" description="Disordered" evidence="1">
    <location>
        <begin position="233"/>
        <end position="320"/>
    </location>
</feature>
<keyword evidence="4" id="KW-1185">Reference proteome</keyword>
<evidence type="ECO:0000256" key="2">
    <source>
        <dbReference type="SAM" id="SignalP"/>
    </source>
</evidence>
<feature type="region of interest" description="Disordered" evidence="1">
    <location>
        <begin position="80"/>
        <end position="125"/>
    </location>
</feature>
<keyword evidence="2" id="KW-0732">Signal</keyword>
<feature type="compositionally biased region" description="Gly residues" evidence="1">
    <location>
        <begin position="270"/>
        <end position="281"/>
    </location>
</feature>
<evidence type="ECO:0000256" key="1">
    <source>
        <dbReference type="SAM" id="MobiDB-lite"/>
    </source>
</evidence>
<reference evidence="3" key="1">
    <citation type="submission" date="2023-10" db="EMBL/GenBank/DDBJ databases">
        <authorList>
            <person name="Chen Y."/>
            <person name="Shah S."/>
            <person name="Dougan E. K."/>
            <person name="Thang M."/>
            <person name="Chan C."/>
        </authorList>
    </citation>
    <scope>NUCLEOTIDE SEQUENCE [LARGE SCALE GENOMIC DNA]</scope>
</reference>
<accession>A0ABN9QTA0</accession>
<dbReference type="Proteomes" id="UP001189429">
    <property type="component" value="Unassembled WGS sequence"/>
</dbReference>